<evidence type="ECO:0000256" key="5">
    <source>
        <dbReference type="ARBA" id="ARBA00022475"/>
    </source>
</evidence>
<dbReference type="NCBIfam" id="TIGR00367">
    <property type="entry name" value="calcium/sodium antiporter"/>
    <property type="match status" value="1"/>
</dbReference>
<accession>A0A7K6ERE7</accession>
<feature type="compositionally biased region" description="Basic and acidic residues" evidence="28">
    <location>
        <begin position="107"/>
        <end position="116"/>
    </location>
</feature>
<evidence type="ECO:0000256" key="26">
    <source>
        <dbReference type="ARBA" id="ARBA00042684"/>
    </source>
</evidence>
<dbReference type="PANTHER" id="PTHR10846">
    <property type="entry name" value="SODIUM/POTASSIUM/CALCIUM EXCHANGER"/>
    <property type="match status" value="1"/>
</dbReference>
<keyword evidence="6" id="KW-0633">Potassium transport</keyword>
<evidence type="ECO:0000256" key="11">
    <source>
        <dbReference type="ARBA" id="ARBA00022737"/>
    </source>
</evidence>
<feature type="transmembrane region" description="Helical" evidence="29">
    <location>
        <begin position="471"/>
        <end position="487"/>
    </location>
</feature>
<keyword evidence="5" id="KW-1003">Cell membrane</keyword>
<feature type="transmembrane region" description="Helical" evidence="29">
    <location>
        <begin position="200"/>
        <end position="222"/>
    </location>
</feature>
<keyword evidence="9" id="KW-0716">Sensory transduction</keyword>
<comment type="subcellular location">
    <subcellularLocation>
        <location evidence="1">Cell membrane</location>
        <topology evidence="1">Multi-pass membrane protein</topology>
    </subcellularLocation>
</comment>
<dbReference type="GO" id="GO:0006874">
    <property type="term" value="P:intracellular calcium ion homeostasis"/>
    <property type="evidence" value="ECO:0007669"/>
    <property type="project" value="TreeGrafter"/>
</dbReference>
<evidence type="ECO:0000256" key="13">
    <source>
        <dbReference type="ARBA" id="ARBA00022847"/>
    </source>
</evidence>
<dbReference type="EMBL" id="VZRM01007085">
    <property type="protein sequence ID" value="NWV41731.1"/>
    <property type="molecule type" value="Genomic_DNA"/>
</dbReference>
<proteinExistence type="inferred from homology"/>
<keyword evidence="15 29" id="KW-1133">Transmembrane helix</keyword>
<evidence type="ECO:0000256" key="24">
    <source>
        <dbReference type="ARBA" id="ARBA00042035"/>
    </source>
</evidence>
<evidence type="ECO:0000256" key="17">
    <source>
        <dbReference type="ARBA" id="ARBA00023065"/>
    </source>
</evidence>
<dbReference type="Gene3D" id="1.20.1420.30">
    <property type="entry name" value="NCX, central ion-binding region"/>
    <property type="match status" value="2"/>
</dbReference>
<dbReference type="InterPro" id="IPR004481">
    <property type="entry name" value="K/Na/Ca-exchanger"/>
</dbReference>
<keyword evidence="8" id="KW-0109">Calcium transport</keyword>
<evidence type="ECO:0000313" key="31">
    <source>
        <dbReference type="EMBL" id="NWV41731.1"/>
    </source>
</evidence>
<sequence length="661" mass="73052">MHLPRRRRLRRNRIIFLLAIVLVLSFYQLQFSPSALPASHRALQPMDPVQETPRDLPSNRTAVRGNATAPKIRHCIYVDPEPAVPVTTSVGTTPQQENASESSPGEKPPHESKGEYPQDLFSVEERRQGWVVLHIFGMMYVFVALAIVCDEYFVPALGVITEKLQISEDVAGATFMAAGGSAPELFTSLIGVFISHSNVGIGTIVGSAVFNILFVIGTCALFSREILHLTWWPLFRDISFYIVDLLMLILFFLDSVIDWWESLLLLTAYATYVFTMKQNVFLEQWVKQELKKKLNAVQAASAEHMQKTSSGAVADDGTMKPQDVRKLQPGPALQRGSSSASLHNSQMRGTIVQLMIYTLDPLAEAKFKDRVDILSNMAKAKAETLEGQDSQPEEEKKAPSTVQVTPASESEPSKDIQKADVPQDDQPPSSSDTSDDSSSEGQEDSDGDSTEGDENDEPLSLEWPESKKKQAIYLFLFPIVFPLWSTLPDVRNPDSKKFFVVTFFGSILWIAAFSYLMVWWAHQVGETIGISEEIMGLTILAAGTSIPDLITSVIVARKGLGDMAVSSSVGSNIFDITVGLPVPWFLFSIFNGLSPVAVSSNGLFCAIVLLFLMLLFVIISIAVCKWKMNKLLGLTMFALYFVFLIISVMLEDKIISCPVSV</sequence>
<protein>
    <recommendedName>
        <fullName evidence="23">Sodium/potassium/calcium exchanger 1</fullName>
    </recommendedName>
    <alternativeName>
        <fullName evidence="24">Na(+)/K(+)/Ca(2+)-exchange protein 1</fullName>
    </alternativeName>
    <alternativeName>
        <fullName evidence="25">Retinal rod Na-Ca+K exchanger</fullName>
    </alternativeName>
    <alternativeName>
        <fullName evidence="26">Solute carrier family 24 member 1</fullName>
    </alternativeName>
</protein>
<dbReference type="Proteomes" id="UP000575029">
    <property type="component" value="Unassembled WGS sequence"/>
</dbReference>
<feature type="compositionally biased region" description="Polar residues" evidence="28">
    <location>
        <begin position="400"/>
        <end position="410"/>
    </location>
</feature>
<feature type="transmembrane region" description="Helical" evidence="29">
    <location>
        <begin position="631"/>
        <end position="650"/>
    </location>
</feature>
<evidence type="ECO:0000256" key="12">
    <source>
        <dbReference type="ARBA" id="ARBA00022837"/>
    </source>
</evidence>
<comment type="caution">
    <text evidence="31">The sequence shown here is derived from an EMBL/GenBank/DDBJ whole genome shotgun (WGS) entry which is preliminary data.</text>
</comment>
<feature type="region of interest" description="Disordered" evidence="28">
    <location>
        <begin position="382"/>
        <end position="462"/>
    </location>
</feature>
<comment type="function">
    <text evidence="27">Calcium, potassium:sodium antiporter that transports 1 Ca(2+) and 1 K(+) in exchange for 4 Na(+). Critical component of the visual transduction cascade, controlling the calcium concentration of outer segments during light and darkness. Light causes a rapid lowering of cytosolic free calcium in the outer segment of both retinal rod and cone photoreceptors and the light-induced lowering of calcium is caused by extrusion via this protein which plays a key role in the process of light adaptation.</text>
</comment>
<dbReference type="FunFam" id="1.20.1420.30:FF:000002">
    <property type="entry name" value="Sodium/potassium/calcium exchanger 2 isoform 1"/>
    <property type="match status" value="1"/>
</dbReference>
<keyword evidence="3" id="KW-0813">Transport</keyword>
<dbReference type="GO" id="GO:0007601">
    <property type="term" value="P:visual perception"/>
    <property type="evidence" value="ECO:0007669"/>
    <property type="project" value="UniProtKB-KW"/>
</dbReference>
<evidence type="ECO:0000256" key="21">
    <source>
        <dbReference type="ARBA" id="ARBA00023305"/>
    </source>
</evidence>
<feature type="non-terminal residue" evidence="31">
    <location>
        <position position="661"/>
    </location>
</feature>
<feature type="transmembrane region" description="Helical" evidence="29">
    <location>
        <begin position="130"/>
        <end position="149"/>
    </location>
</feature>
<dbReference type="Pfam" id="PF01699">
    <property type="entry name" value="Na_Ca_ex"/>
    <property type="match status" value="2"/>
</dbReference>
<evidence type="ECO:0000256" key="16">
    <source>
        <dbReference type="ARBA" id="ARBA00023053"/>
    </source>
</evidence>
<feature type="non-terminal residue" evidence="31">
    <location>
        <position position="1"/>
    </location>
</feature>
<dbReference type="PANTHER" id="PTHR10846:SF36">
    <property type="entry name" value="SODIUM_POTASSIUM_CALCIUM EXCHANGER 1"/>
    <property type="match status" value="1"/>
</dbReference>
<evidence type="ECO:0000313" key="32">
    <source>
        <dbReference type="Proteomes" id="UP000575029"/>
    </source>
</evidence>
<reference evidence="31 32" key="1">
    <citation type="submission" date="2019-09" db="EMBL/GenBank/DDBJ databases">
        <title>Bird 10,000 Genomes (B10K) Project - Family phase.</title>
        <authorList>
            <person name="Zhang G."/>
        </authorList>
    </citation>
    <scope>NUCLEOTIDE SEQUENCE [LARGE SCALE GENOMIC DNA]</scope>
    <source>
        <strain evidence="31">B10K-DU-029-50</strain>
        <tissue evidence="31">Heart</tissue>
    </source>
</reference>
<keyword evidence="16" id="KW-0915">Sodium</keyword>
<dbReference type="GO" id="GO:0098703">
    <property type="term" value="P:calcium ion import across plasma membrane"/>
    <property type="evidence" value="ECO:0007669"/>
    <property type="project" value="UniProtKB-ARBA"/>
</dbReference>
<evidence type="ECO:0000256" key="27">
    <source>
        <dbReference type="ARBA" id="ARBA00045976"/>
    </source>
</evidence>
<dbReference type="GO" id="GO:0005262">
    <property type="term" value="F:calcium channel activity"/>
    <property type="evidence" value="ECO:0007669"/>
    <property type="project" value="TreeGrafter"/>
</dbReference>
<organism evidence="31 32">
    <name type="scientific">Grantiella picta</name>
    <dbReference type="NCBI Taxonomy" id="266360"/>
    <lineage>
        <taxon>Eukaryota</taxon>
        <taxon>Metazoa</taxon>
        <taxon>Chordata</taxon>
        <taxon>Craniata</taxon>
        <taxon>Vertebrata</taxon>
        <taxon>Euteleostomi</taxon>
        <taxon>Archelosauria</taxon>
        <taxon>Archosauria</taxon>
        <taxon>Dinosauria</taxon>
        <taxon>Saurischia</taxon>
        <taxon>Theropoda</taxon>
        <taxon>Coelurosauria</taxon>
        <taxon>Aves</taxon>
        <taxon>Neognathae</taxon>
        <taxon>Neoaves</taxon>
        <taxon>Telluraves</taxon>
        <taxon>Australaves</taxon>
        <taxon>Passeriformes</taxon>
        <taxon>Meliphagoidea</taxon>
        <taxon>Meliphagidae</taxon>
        <taxon>Grantiella</taxon>
    </lineage>
</organism>
<dbReference type="InterPro" id="IPR004837">
    <property type="entry name" value="NaCa_Exmemb"/>
</dbReference>
<comment type="catalytic activity">
    <reaction evidence="22">
        <text>Ca(2+)(out) + K(+)(out) + 4 Na(+)(in) = Ca(2+)(in) + K(+)(in) + 4 Na(+)(out)</text>
        <dbReference type="Rhea" id="RHEA:69967"/>
        <dbReference type="ChEBI" id="CHEBI:29101"/>
        <dbReference type="ChEBI" id="CHEBI:29103"/>
        <dbReference type="ChEBI" id="CHEBI:29108"/>
    </reaction>
</comment>
<feature type="transmembrane region" description="Helical" evidence="29">
    <location>
        <begin position="170"/>
        <end position="194"/>
    </location>
</feature>
<evidence type="ECO:0000256" key="23">
    <source>
        <dbReference type="ARBA" id="ARBA00040585"/>
    </source>
</evidence>
<feature type="region of interest" description="Disordered" evidence="28">
    <location>
        <begin position="307"/>
        <end position="344"/>
    </location>
</feature>
<evidence type="ECO:0000256" key="4">
    <source>
        <dbReference type="ARBA" id="ARBA00022449"/>
    </source>
</evidence>
<dbReference type="GO" id="GO:0005886">
    <property type="term" value="C:plasma membrane"/>
    <property type="evidence" value="ECO:0007669"/>
    <property type="project" value="UniProtKB-SubCell"/>
</dbReference>
<keyword evidence="14" id="KW-0630">Potassium</keyword>
<feature type="region of interest" description="Disordered" evidence="28">
    <location>
        <begin position="86"/>
        <end position="116"/>
    </location>
</feature>
<keyword evidence="12" id="KW-0106">Calcium</keyword>
<evidence type="ECO:0000256" key="22">
    <source>
        <dbReference type="ARBA" id="ARBA00033627"/>
    </source>
</evidence>
<dbReference type="FunFam" id="1.20.1420.30:FF:000004">
    <property type="entry name" value="Sodium/potassium/calcium exchanger 2 isoform 1"/>
    <property type="match status" value="1"/>
</dbReference>
<evidence type="ECO:0000256" key="15">
    <source>
        <dbReference type="ARBA" id="ARBA00022989"/>
    </source>
</evidence>
<keyword evidence="32" id="KW-1185">Reference proteome</keyword>
<evidence type="ECO:0000256" key="3">
    <source>
        <dbReference type="ARBA" id="ARBA00022448"/>
    </source>
</evidence>
<evidence type="ECO:0000256" key="14">
    <source>
        <dbReference type="ARBA" id="ARBA00022958"/>
    </source>
</evidence>
<evidence type="ECO:0000256" key="18">
    <source>
        <dbReference type="ARBA" id="ARBA00023136"/>
    </source>
</evidence>
<dbReference type="AlphaFoldDB" id="A0A7K6ERE7"/>
<keyword evidence="13" id="KW-0769">Symport</keyword>
<evidence type="ECO:0000256" key="1">
    <source>
        <dbReference type="ARBA" id="ARBA00004651"/>
    </source>
</evidence>
<keyword evidence="18 29" id="KW-0472">Membrane</keyword>
<feature type="compositionally biased region" description="Acidic residues" evidence="28">
    <location>
        <begin position="433"/>
        <end position="459"/>
    </location>
</feature>
<feature type="transmembrane region" description="Helical" evidence="29">
    <location>
        <begin position="534"/>
        <end position="556"/>
    </location>
</feature>
<dbReference type="GO" id="GO:0060292">
    <property type="term" value="P:long-term synaptic depression"/>
    <property type="evidence" value="ECO:0007669"/>
    <property type="project" value="TreeGrafter"/>
</dbReference>
<comment type="similarity">
    <text evidence="2">Belongs to the Ca(2+):cation antiporter (CaCA) (TC 2.A.19) family. SLC24A subfamily.</text>
</comment>
<keyword evidence="7" id="KW-0597">Phosphoprotein</keyword>
<dbReference type="InterPro" id="IPR044880">
    <property type="entry name" value="NCX_ion-bd_dom_sf"/>
</dbReference>
<dbReference type="GO" id="GO:0060291">
    <property type="term" value="P:long-term synaptic potentiation"/>
    <property type="evidence" value="ECO:0007669"/>
    <property type="project" value="TreeGrafter"/>
</dbReference>
<name>A0A7K6ERE7_9PASS</name>
<gene>
    <name evidence="31" type="primary">Slc24a1</name>
    <name evidence="31" type="ORF">GRAPIC_R09052</name>
</gene>
<feature type="domain" description="Sodium/calcium exchanger membrane region" evidence="30">
    <location>
        <begin position="500"/>
        <end position="648"/>
    </location>
</feature>
<evidence type="ECO:0000256" key="2">
    <source>
        <dbReference type="ARBA" id="ARBA00005364"/>
    </source>
</evidence>
<evidence type="ECO:0000256" key="8">
    <source>
        <dbReference type="ARBA" id="ARBA00022568"/>
    </source>
</evidence>
<evidence type="ECO:0000256" key="29">
    <source>
        <dbReference type="SAM" id="Phobius"/>
    </source>
</evidence>
<feature type="transmembrane region" description="Helical" evidence="29">
    <location>
        <begin position="601"/>
        <end position="624"/>
    </location>
</feature>
<evidence type="ECO:0000256" key="7">
    <source>
        <dbReference type="ARBA" id="ARBA00022553"/>
    </source>
</evidence>
<evidence type="ECO:0000256" key="19">
    <source>
        <dbReference type="ARBA" id="ARBA00023180"/>
    </source>
</evidence>
<keyword evidence="20" id="KW-0739">Sodium transport</keyword>
<feature type="compositionally biased region" description="Polar residues" evidence="28">
    <location>
        <begin position="335"/>
        <end position="344"/>
    </location>
</feature>
<evidence type="ECO:0000256" key="20">
    <source>
        <dbReference type="ARBA" id="ARBA00023201"/>
    </source>
</evidence>
<keyword evidence="21" id="KW-0844">Vision</keyword>
<dbReference type="GO" id="GO:0015293">
    <property type="term" value="F:symporter activity"/>
    <property type="evidence" value="ECO:0007669"/>
    <property type="project" value="UniProtKB-KW"/>
</dbReference>
<evidence type="ECO:0000256" key="6">
    <source>
        <dbReference type="ARBA" id="ARBA00022538"/>
    </source>
</evidence>
<keyword evidence="19" id="KW-0325">Glycoprotein</keyword>
<keyword evidence="10 29" id="KW-0812">Transmembrane</keyword>
<evidence type="ECO:0000256" key="28">
    <source>
        <dbReference type="SAM" id="MobiDB-lite"/>
    </source>
</evidence>
<dbReference type="GO" id="GO:0008273">
    <property type="term" value="F:calcium, potassium:sodium antiporter activity"/>
    <property type="evidence" value="ECO:0007669"/>
    <property type="project" value="TreeGrafter"/>
</dbReference>
<evidence type="ECO:0000259" key="30">
    <source>
        <dbReference type="Pfam" id="PF01699"/>
    </source>
</evidence>
<feature type="compositionally biased region" description="Polar residues" evidence="28">
    <location>
        <begin position="86"/>
        <end position="103"/>
    </location>
</feature>
<feature type="domain" description="Sodium/calcium exchanger membrane region" evidence="30">
    <location>
        <begin position="135"/>
        <end position="275"/>
    </location>
</feature>
<keyword evidence="11" id="KW-0677">Repeat</keyword>
<evidence type="ECO:0000256" key="9">
    <source>
        <dbReference type="ARBA" id="ARBA00022606"/>
    </source>
</evidence>
<evidence type="ECO:0000256" key="25">
    <source>
        <dbReference type="ARBA" id="ARBA00042297"/>
    </source>
</evidence>
<keyword evidence="4" id="KW-0050">Antiport</keyword>
<feature type="transmembrane region" description="Helical" evidence="29">
    <location>
        <begin position="499"/>
        <end position="522"/>
    </location>
</feature>
<feature type="transmembrane region" description="Helical" evidence="29">
    <location>
        <begin position="234"/>
        <end position="253"/>
    </location>
</feature>
<keyword evidence="17" id="KW-0406">Ion transport</keyword>
<evidence type="ECO:0000256" key="10">
    <source>
        <dbReference type="ARBA" id="ARBA00022692"/>
    </source>
</evidence>